<feature type="compositionally biased region" description="Basic and acidic residues" evidence="1">
    <location>
        <begin position="127"/>
        <end position="136"/>
    </location>
</feature>
<feature type="region of interest" description="Disordered" evidence="1">
    <location>
        <begin position="114"/>
        <end position="147"/>
    </location>
</feature>
<dbReference type="Proteomes" id="UP001190700">
    <property type="component" value="Unassembled WGS sequence"/>
</dbReference>
<name>A0AAE0LE37_9CHLO</name>
<keyword evidence="3" id="KW-1185">Reference proteome</keyword>
<feature type="compositionally biased region" description="Basic residues" evidence="1">
    <location>
        <begin position="180"/>
        <end position="189"/>
    </location>
</feature>
<sequence>MLRTAIEEFDVRIEEKNEIIRKHEEALREMQDRPRPSGRIRGIGQGTASDTFPNGRHGTLEQPVNEAVAGNKFSGLHSRGLEVNLAQRSEHHTVINLGSPTASEDICSQETEVFPSGAQNQAAASDRSPRARDPTEPHGPVQENVHVTEPHGPVQENVHVTEPHGPVQENVHVAGARAQRGSRRDRHRASSTPGPAHQRSPRSGQRRRRSPSPGERMNPASWSRSQRTHGPGGSPYGKCTAKARRDDGG</sequence>
<organism evidence="2 3">
    <name type="scientific">Cymbomonas tetramitiformis</name>
    <dbReference type="NCBI Taxonomy" id="36881"/>
    <lineage>
        <taxon>Eukaryota</taxon>
        <taxon>Viridiplantae</taxon>
        <taxon>Chlorophyta</taxon>
        <taxon>Pyramimonadophyceae</taxon>
        <taxon>Pyramimonadales</taxon>
        <taxon>Pyramimonadaceae</taxon>
        <taxon>Cymbomonas</taxon>
    </lineage>
</organism>
<proteinExistence type="predicted"/>
<gene>
    <name evidence="2" type="ORF">CYMTET_10168</name>
</gene>
<evidence type="ECO:0000313" key="3">
    <source>
        <dbReference type="Proteomes" id="UP001190700"/>
    </source>
</evidence>
<evidence type="ECO:0000313" key="2">
    <source>
        <dbReference type="EMBL" id="KAK3282076.1"/>
    </source>
</evidence>
<reference evidence="2 3" key="1">
    <citation type="journal article" date="2015" name="Genome Biol. Evol.">
        <title>Comparative Genomics of a Bacterivorous Green Alga Reveals Evolutionary Causalities and Consequences of Phago-Mixotrophic Mode of Nutrition.</title>
        <authorList>
            <person name="Burns J.A."/>
            <person name="Paasch A."/>
            <person name="Narechania A."/>
            <person name="Kim E."/>
        </authorList>
    </citation>
    <scope>NUCLEOTIDE SEQUENCE [LARGE SCALE GENOMIC DNA]</scope>
    <source>
        <strain evidence="2 3">PLY_AMNH</strain>
    </source>
</reference>
<dbReference type="EMBL" id="LGRX02003557">
    <property type="protein sequence ID" value="KAK3282076.1"/>
    <property type="molecule type" value="Genomic_DNA"/>
</dbReference>
<feature type="region of interest" description="Disordered" evidence="1">
    <location>
        <begin position="175"/>
        <end position="249"/>
    </location>
</feature>
<accession>A0AAE0LE37</accession>
<dbReference type="AlphaFoldDB" id="A0AAE0LE37"/>
<feature type="region of interest" description="Disordered" evidence="1">
    <location>
        <begin position="27"/>
        <end position="57"/>
    </location>
</feature>
<evidence type="ECO:0000256" key="1">
    <source>
        <dbReference type="SAM" id="MobiDB-lite"/>
    </source>
</evidence>
<protein>
    <submittedName>
        <fullName evidence="2">Uncharacterized protein</fullName>
    </submittedName>
</protein>
<comment type="caution">
    <text evidence="2">The sequence shown here is derived from an EMBL/GenBank/DDBJ whole genome shotgun (WGS) entry which is preliminary data.</text>
</comment>